<dbReference type="AlphaFoldDB" id="A0A4C1UYG7"/>
<reference evidence="2 3" key="1">
    <citation type="journal article" date="2019" name="Commun. Biol.">
        <title>The bagworm genome reveals a unique fibroin gene that provides high tensile strength.</title>
        <authorList>
            <person name="Kono N."/>
            <person name="Nakamura H."/>
            <person name="Ohtoshi R."/>
            <person name="Tomita M."/>
            <person name="Numata K."/>
            <person name="Arakawa K."/>
        </authorList>
    </citation>
    <scope>NUCLEOTIDE SEQUENCE [LARGE SCALE GENOMIC DNA]</scope>
</reference>
<evidence type="ECO:0000256" key="1">
    <source>
        <dbReference type="SAM" id="Phobius"/>
    </source>
</evidence>
<gene>
    <name evidence="2" type="ORF">EVAR_77361_1</name>
</gene>
<organism evidence="2 3">
    <name type="scientific">Eumeta variegata</name>
    <name type="common">Bagworm moth</name>
    <name type="synonym">Eumeta japonica</name>
    <dbReference type="NCBI Taxonomy" id="151549"/>
    <lineage>
        <taxon>Eukaryota</taxon>
        <taxon>Metazoa</taxon>
        <taxon>Ecdysozoa</taxon>
        <taxon>Arthropoda</taxon>
        <taxon>Hexapoda</taxon>
        <taxon>Insecta</taxon>
        <taxon>Pterygota</taxon>
        <taxon>Neoptera</taxon>
        <taxon>Endopterygota</taxon>
        <taxon>Lepidoptera</taxon>
        <taxon>Glossata</taxon>
        <taxon>Ditrysia</taxon>
        <taxon>Tineoidea</taxon>
        <taxon>Psychidae</taxon>
        <taxon>Oiketicinae</taxon>
        <taxon>Eumeta</taxon>
    </lineage>
</organism>
<name>A0A4C1UYG7_EUMVA</name>
<protein>
    <submittedName>
        <fullName evidence="2">Uncharacterized protein</fullName>
    </submittedName>
</protein>
<comment type="caution">
    <text evidence="2">The sequence shown here is derived from an EMBL/GenBank/DDBJ whole genome shotgun (WGS) entry which is preliminary data.</text>
</comment>
<sequence>MFFLSKEPRPAAEPGAAGYITNGPVTEVVATIVLKFRFSRFVLVSGPAAALADLTAISFANSRPTSYRIFAFYLIVGIGIHGVGGGGRCYSSLRPRRASAGRAAGVSFSPKIPGRASGVGRRLKRHSSQHLLI</sequence>
<feature type="transmembrane region" description="Helical" evidence="1">
    <location>
        <begin position="66"/>
        <end position="87"/>
    </location>
</feature>
<dbReference type="Proteomes" id="UP000299102">
    <property type="component" value="Unassembled WGS sequence"/>
</dbReference>
<feature type="transmembrane region" description="Helical" evidence="1">
    <location>
        <begin position="41"/>
        <end position="60"/>
    </location>
</feature>
<keyword evidence="1" id="KW-0812">Transmembrane</keyword>
<keyword evidence="1" id="KW-0472">Membrane</keyword>
<evidence type="ECO:0000313" key="3">
    <source>
        <dbReference type="Proteomes" id="UP000299102"/>
    </source>
</evidence>
<accession>A0A4C1UYG7</accession>
<dbReference type="EMBL" id="BGZK01000241">
    <property type="protein sequence ID" value="GBP31066.1"/>
    <property type="molecule type" value="Genomic_DNA"/>
</dbReference>
<evidence type="ECO:0000313" key="2">
    <source>
        <dbReference type="EMBL" id="GBP31066.1"/>
    </source>
</evidence>
<proteinExistence type="predicted"/>
<keyword evidence="3" id="KW-1185">Reference proteome</keyword>
<keyword evidence="1" id="KW-1133">Transmembrane helix</keyword>